<dbReference type="InterPro" id="IPR009012">
    <property type="entry name" value="GrpE_head"/>
</dbReference>
<dbReference type="InterPro" id="IPR000740">
    <property type="entry name" value="GrpE"/>
</dbReference>
<dbReference type="PANTHER" id="PTHR21237">
    <property type="entry name" value="GRPE PROTEIN"/>
    <property type="match status" value="1"/>
</dbReference>
<dbReference type="Pfam" id="PF01025">
    <property type="entry name" value="GrpE"/>
    <property type="match status" value="1"/>
</dbReference>
<reference evidence="6" key="2">
    <citation type="submission" date="2021-04" db="EMBL/GenBank/DDBJ databases">
        <authorList>
            <person name="Gilroy R."/>
        </authorList>
    </citation>
    <scope>NUCLEOTIDE SEQUENCE</scope>
    <source>
        <strain evidence="6">23274</strain>
    </source>
</reference>
<dbReference type="AlphaFoldDB" id="A0A9D2AC54"/>
<comment type="caution">
    <text evidence="6">The sequence shown here is derived from an EMBL/GenBank/DDBJ whole genome shotgun (WGS) entry which is preliminary data.</text>
</comment>
<dbReference type="SUPFAM" id="SSF58014">
    <property type="entry name" value="Coiled-coil domain of nucleotide exchange factor GrpE"/>
    <property type="match status" value="1"/>
</dbReference>
<reference evidence="6" key="1">
    <citation type="journal article" date="2021" name="PeerJ">
        <title>Extensive microbial diversity within the chicken gut microbiome revealed by metagenomics and culture.</title>
        <authorList>
            <person name="Gilroy R."/>
            <person name="Ravi A."/>
            <person name="Getino M."/>
            <person name="Pursley I."/>
            <person name="Horton D.L."/>
            <person name="Alikhan N.F."/>
            <person name="Baker D."/>
            <person name="Gharbi K."/>
            <person name="Hall N."/>
            <person name="Watson M."/>
            <person name="Adriaenssens E.M."/>
            <person name="Foster-Nyarko E."/>
            <person name="Jarju S."/>
            <person name="Secka A."/>
            <person name="Antonio M."/>
            <person name="Oren A."/>
            <person name="Chaudhuri R.R."/>
            <person name="La Ragione R."/>
            <person name="Hildebrand F."/>
            <person name="Pallen M.J."/>
        </authorList>
    </citation>
    <scope>NUCLEOTIDE SEQUENCE</scope>
    <source>
        <strain evidence="6">23274</strain>
    </source>
</reference>
<dbReference type="PANTHER" id="PTHR21237:SF23">
    <property type="entry name" value="GRPE PROTEIN HOMOLOG, MITOCHONDRIAL"/>
    <property type="match status" value="1"/>
</dbReference>
<comment type="function">
    <text evidence="3">Participates actively in the response to hyperosmotic and heat shock by preventing the aggregation of stress-denatured proteins, in association with DnaK and GrpE. It is the nucleotide exchange factor for DnaK and may function as a thermosensor. Unfolded proteins bind initially to DnaJ; upon interaction with the DnaJ-bound protein, DnaK hydrolyzes its bound ATP, resulting in the formation of a stable complex. GrpE releases ADP from DnaK; ATP binding to DnaK triggers the release of the substrate protein, thus completing the reaction cycle. Several rounds of ATP-dependent interactions between DnaJ, DnaK and GrpE are required for fully efficient folding.</text>
</comment>
<dbReference type="GO" id="GO:0006457">
    <property type="term" value="P:protein folding"/>
    <property type="evidence" value="ECO:0007669"/>
    <property type="project" value="InterPro"/>
</dbReference>
<comment type="subcellular location">
    <subcellularLocation>
        <location evidence="3">Cytoplasm</location>
    </subcellularLocation>
</comment>
<dbReference type="InterPro" id="IPR013805">
    <property type="entry name" value="GrpE_CC"/>
</dbReference>
<protein>
    <recommendedName>
        <fullName evidence="3">Protein GrpE</fullName>
    </recommendedName>
    <alternativeName>
        <fullName evidence="3">HSP-70 cofactor</fullName>
    </alternativeName>
</protein>
<evidence type="ECO:0000313" key="6">
    <source>
        <dbReference type="EMBL" id="HIX03462.1"/>
    </source>
</evidence>
<evidence type="ECO:0000256" key="5">
    <source>
        <dbReference type="SAM" id="MobiDB-lite"/>
    </source>
</evidence>
<keyword evidence="2 3" id="KW-0143">Chaperone</keyword>
<dbReference type="Proteomes" id="UP000824202">
    <property type="component" value="Unassembled WGS sequence"/>
</dbReference>
<dbReference type="Gene3D" id="2.30.22.10">
    <property type="entry name" value="Head domain of nucleotide exchange factor GrpE"/>
    <property type="match status" value="1"/>
</dbReference>
<dbReference type="CDD" id="cd00446">
    <property type="entry name" value="GrpE"/>
    <property type="match status" value="1"/>
</dbReference>
<dbReference type="GO" id="GO:0000774">
    <property type="term" value="F:adenyl-nucleotide exchange factor activity"/>
    <property type="evidence" value="ECO:0007669"/>
    <property type="project" value="InterPro"/>
</dbReference>
<proteinExistence type="inferred from homology"/>
<dbReference type="SUPFAM" id="SSF51064">
    <property type="entry name" value="Head domain of nucleotide exchange factor GrpE"/>
    <property type="match status" value="1"/>
</dbReference>
<evidence type="ECO:0000313" key="7">
    <source>
        <dbReference type="Proteomes" id="UP000824202"/>
    </source>
</evidence>
<dbReference type="GO" id="GO:0005737">
    <property type="term" value="C:cytoplasm"/>
    <property type="evidence" value="ECO:0007669"/>
    <property type="project" value="UniProtKB-SubCell"/>
</dbReference>
<sequence>MSKESKNARKQDNEMHDKAGVVNDETAEKELEVTGEDEQKSDLEIKELQEKLDAANDKYLRLSAEFDNYRKRTLKEKAELTKSAGEQILEKILPVMDNFERALQSMETATDVPALREGVQLIYTTFRDFLSQHGVKEIECVNTDFNPDLQEAVTKIPAPSEEMKGKVVDCIQKGYTLYDKVIRFPKVVVGE</sequence>
<accession>A0A9D2AC54</accession>
<dbReference type="HAMAP" id="MF_01151">
    <property type="entry name" value="GrpE"/>
    <property type="match status" value="1"/>
</dbReference>
<dbReference type="EMBL" id="DXFT01000098">
    <property type="protein sequence ID" value="HIX03462.1"/>
    <property type="molecule type" value="Genomic_DNA"/>
</dbReference>
<keyword evidence="3" id="KW-0963">Cytoplasm</keyword>
<feature type="compositionally biased region" description="Basic and acidic residues" evidence="5">
    <location>
        <begin position="1"/>
        <end position="19"/>
    </location>
</feature>
<feature type="region of interest" description="Disordered" evidence="5">
    <location>
        <begin position="1"/>
        <end position="43"/>
    </location>
</feature>
<dbReference type="GO" id="GO:0042803">
    <property type="term" value="F:protein homodimerization activity"/>
    <property type="evidence" value="ECO:0007669"/>
    <property type="project" value="InterPro"/>
</dbReference>
<feature type="compositionally biased region" description="Basic and acidic residues" evidence="5">
    <location>
        <begin position="26"/>
        <end position="43"/>
    </location>
</feature>
<gene>
    <name evidence="3" type="primary">grpE</name>
    <name evidence="6" type="ORF">H9863_05015</name>
</gene>
<dbReference type="GO" id="GO:0051087">
    <property type="term" value="F:protein-folding chaperone binding"/>
    <property type="evidence" value="ECO:0007669"/>
    <property type="project" value="InterPro"/>
</dbReference>
<comment type="similarity">
    <text evidence="1 3 4">Belongs to the GrpE family.</text>
</comment>
<evidence type="ECO:0000256" key="2">
    <source>
        <dbReference type="ARBA" id="ARBA00023186"/>
    </source>
</evidence>
<comment type="subunit">
    <text evidence="3">Homodimer.</text>
</comment>
<dbReference type="PRINTS" id="PR00773">
    <property type="entry name" value="GRPEPROTEIN"/>
</dbReference>
<keyword evidence="3" id="KW-0346">Stress response</keyword>
<evidence type="ECO:0000256" key="4">
    <source>
        <dbReference type="RuleBase" id="RU004478"/>
    </source>
</evidence>
<organism evidence="6 7">
    <name type="scientific">Candidatus Odoribacter faecigallinarum</name>
    <dbReference type="NCBI Taxonomy" id="2838706"/>
    <lineage>
        <taxon>Bacteria</taxon>
        <taxon>Pseudomonadati</taxon>
        <taxon>Bacteroidota</taxon>
        <taxon>Bacteroidia</taxon>
        <taxon>Bacteroidales</taxon>
        <taxon>Odoribacteraceae</taxon>
        <taxon>Odoribacter</taxon>
    </lineage>
</organism>
<dbReference type="GO" id="GO:0051082">
    <property type="term" value="F:unfolded protein binding"/>
    <property type="evidence" value="ECO:0007669"/>
    <property type="project" value="TreeGrafter"/>
</dbReference>
<evidence type="ECO:0000256" key="3">
    <source>
        <dbReference type="HAMAP-Rule" id="MF_01151"/>
    </source>
</evidence>
<name>A0A9D2AC54_9BACT</name>
<dbReference type="Gene3D" id="3.90.20.20">
    <property type="match status" value="1"/>
</dbReference>
<evidence type="ECO:0000256" key="1">
    <source>
        <dbReference type="ARBA" id="ARBA00009054"/>
    </source>
</evidence>